<proteinExistence type="predicted"/>
<keyword evidence="1" id="KW-0472">Membrane</keyword>
<feature type="transmembrane region" description="Helical" evidence="1">
    <location>
        <begin position="78"/>
        <end position="99"/>
    </location>
</feature>
<accession>A0A2M3ZP48</accession>
<evidence type="ECO:0000256" key="1">
    <source>
        <dbReference type="SAM" id="Phobius"/>
    </source>
</evidence>
<evidence type="ECO:0000313" key="2">
    <source>
        <dbReference type="EMBL" id="MBW30334.1"/>
    </source>
</evidence>
<keyword evidence="1" id="KW-1133">Transmembrane helix</keyword>
<organism evidence="2">
    <name type="scientific">Anopheles braziliensis</name>
    <dbReference type="NCBI Taxonomy" id="58242"/>
    <lineage>
        <taxon>Eukaryota</taxon>
        <taxon>Metazoa</taxon>
        <taxon>Ecdysozoa</taxon>
        <taxon>Arthropoda</taxon>
        <taxon>Hexapoda</taxon>
        <taxon>Insecta</taxon>
        <taxon>Pterygota</taxon>
        <taxon>Neoptera</taxon>
        <taxon>Endopterygota</taxon>
        <taxon>Diptera</taxon>
        <taxon>Nematocera</taxon>
        <taxon>Culicoidea</taxon>
        <taxon>Culicidae</taxon>
        <taxon>Anophelinae</taxon>
        <taxon>Anopheles</taxon>
    </lineage>
</organism>
<name>A0A2M3ZP48_9DIPT</name>
<protein>
    <submittedName>
        <fullName evidence="2">Putative secreted peptide</fullName>
    </submittedName>
</protein>
<sequence length="105" mass="11922">MLCAMSIVSVSVIWHFVRTCWPHFTVWRRCASFGIELLLLLLLFHSIIVIKDGECKYCSSKPTSSYSGEPFHALRGRLVCTISFSALAPFVFSSFTFHIDALIYP</sequence>
<keyword evidence="1" id="KW-0812">Transmembrane</keyword>
<reference evidence="2" key="1">
    <citation type="submission" date="2018-01" db="EMBL/GenBank/DDBJ databases">
        <title>An insight into the sialome of Amazonian anophelines.</title>
        <authorList>
            <person name="Ribeiro J.M."/>
            <person name="Scarpassa V."/>
            <person name="Calvo E."/>
        </authorList>
    </citation>
    <scope>NUCLEOTIDE SEQUENCE</scope>
    <source>
        <tissue evidence="2">Salivary glands</tissue>
    </source>
</reference>
<dbReference type="EMBL" id="GGFM01009583">
    <property type="protein sequence ID" value="MBW30334.1"/>
    <property type="molecule type" value="Transcribed_RNA"/>
</dbReference>
<feature type="transmembrane region" description="Helical" evidence="1">
    <location>
        <begin position="32"/>
        <end position="50"/>
    </location>
</feature>
<dbReference type="AlphaFoldDB" id="A0A2M3ZP48"/>